<feature type="region of interest" description="Disordered" evidence="1">
    <location>
        <begin position="530"/>
        <end position="577"/>
    </location>
</feature>
<evidence type="ECO:0000313" key="2">
    <source>
        <dbReference type="EMBL" id="EEH36142.2"/>
    </source>
</evidence>
<feature type="region of interest" description="Disordered" evidence="1">
    <location>
        <begin position="1"/>
        <end position="27"/>
    </location>
</feature>
<feature type="compositionally biased region" description="Polar residues" evidence="1">
    <location>
        <begin position="530"/>
        <end position="545"/>
    </location>
</feature>
<evidence type="ECO:0000313" key="3">
    <source>
        <dbReference type="Proteomes" id="UP000002059"/>
    </source>
</evidence>
<dbReference type="EMBL" id="KN293992">
    <property type="protein sequence ID" value="EEH36142.2"/>
    <property type="molecule type" value="Genomic_DNA"/>
</dbReference>
<sequence>MASKLKVPRQHSAAARSDVHNITDPMPGQTEWSVDNLPGILYVFRPTAPQVRAHIQLPTKPSPWEGDSNLRALEILPDRISTNVEEFRVEAWMRLDRRILLEDITKRMNPKLRISNNALQQRSVRFRQAFHILSWGTGNKKTQETAAEIDQKLRKKGIDPAVNSTRGLTPGLINPALGEAGGRIPVPEAYGQRLRTFAIEQQQLIEQLATMEQNGMMSQRRPRQQEIGMNNSIMTQPNLVEVRLQQPSMALTPQTYSPEQLQYLGQAVYESHVQHSTLTHNQFQGMPYGHQLTAIHNQSPTAHYDQQLSIANCQLSGVHYGQQPPPVTHIHLSDMPYNQQPEILDYQPFEMTDEQLGDVLRRLGYDSQPTMAHNQPHEMFYDKHPAMNHRKFPDMSYNQQPAITAYAQLQDMRYGQQIAGTHNQLSGMPDGPHPRVSHSQHPDTPYDQYSATIDDTAPETNDQLHNAIQQLPYPREEPQVNQNGNEYNHDMLPRETNYIVINVFDEDHARTNISQKPMHEGHIIFENSVNRTHSGGSQNMPNVVQKQDEDTGMTDASEDGNEGSGEGQESNVQAEKENEACAEAGVLETLNVPLIVSLGEDSHCQTANVREPAAENLLEELPREKGSEKDRLENGRHEDANFKDRPKETRLKQARGKGAIPKNIRFEKAGLEKARVKKIKAKNAAFKEATANETKTKEAIKEEQATPILVPTLPCPWNPWNMDVNYLWYLEMSEAMRKIEAVNSRVDKYIIYFEGEFDMEGGFDNVGWELFPSLAGPPPTPHLSFNEKSESPIVYEIMLRGLKYHREYDLDLEYCKQLEGFHEENTF</sequence>
<dbReference type="RefSeq" id="XP_015700362.1">
    <property type="nucleotide sequence ID" value="XM_015844027.1"/>
</dbReference>
<dbReference type="Proteomes" id="UP000002059">
    <property type="component" value="Partially assembled WGS sequence"/>
</dbReference>
<gene>
    <name evidence="2" type="ORF">PAAG_00465</name>
</gene>
<dbReference type="OMA" id="FHEENTF"/>
<reference evidence="2 3" key="1">
    <citation type="journal article" date="2011" name="PLoS Genet.">
        <title>Comparative genomic analysis of human fungal pathogens causing paracoccidioidomycosis.</title>
        <authorList>
            <person name="Desjardins C.A."/>
            <person name="Champion M.D."/>
            <person name="Holder J.W."/>
            <person name="Muszewska A."/>
            <person name="Goldberg J."/>
            <person name="Bailao A.M."/>
            <person name="Brigido M.M."/>
            <person name="Ferreira M.E."/>
            <person name="Garcia A.M."/>
            <person name="Grynberg M."/>
            <person name="Gujja S."/>
            <person name="Heiman D.I."/>
            <person name="Henn M.R."/>
            <person name="Kodira C.D."/>
            <person name="Leon-Narvaez H."/>
            <person name="Longo L.V."/>
            <person name="Ma L.J."/>
            <person name="Malavazi I."/>
            <person name="Matsuo A.L."/>
            <person name="Morais F.V."/>
            <person name="Pereira M."/>
            <person name="Rodriguez-Brito S."/>
            <person name="Sakthikumar S."/>
            <person name="Salem-Izacc S.M."/>
            <person name="Sykes S.M."/>
            <person name="Teixeira M.M."/>
            <person name="Vallejo M.C."/>
            <person name="Walter M.E."/>
            <person name="Yandava C."/>
            <person name="Young S."/>
            <person name="Zeng Q."/>
            <person name="Zucker J."/>
            <person name="Felipe M.S."/>
            <person name="Goldman G.H."/>
            <person name="Haas B.J."/>
            <person name="McEwen J.G."/>
            <person name="Nino-Vega G."/>
            <person name="Puccia R."/>
            <person name="San-Blas G."/>
            <person name="Soares C.M."/>
            <person name="Birren B.W."/>
            <person name="Cuomo C.A."/>
        </authorList>
    </citation>
    <scope>NUCLEOTIDE SEQUENCE [LARGE SCALE GENOMIC DNA]</scope>
    <source>
        <strain evidence="3">ATCC MYA-826 / Pb01</strain>
    </source>
</reference>
<dbReference type="HOGENOM" id="CLU_345847_0_0_1"/>
<evidence type="ECO:0000256" key="1">
    <source>
        <dbReference type="SAM" id="MobiDB-lite"/>
    </source>
</evidence>
<accession>C1GPM0</accession>
<keyword evidence="3" id="KW-1185">Reference proteome</keyword>
<dbReference type="AlphaFoldDB" id="C1GPM0"/>
<dbReference type="OrthoDB" id="5348779at2759"/>
<feature type="compositionally biased region" description="Basic and acidic residues" evidence="1">
    <location>
        <begin position="620"/>
        <end position="643"/>
    </location>
</feature>
<name>C1GPM0_PARBA</name>
<protein>
    <submittedName>
        <fullName evidence="2">Uncharacterized protein</fullName>
    </submittedName>
</protein>
<dbReference type="eggNOG" id="ENOG502RGDJ">
    <property type="taxonomic scope" value="Eukaryota"/>
</dbReference>
<dbReference type="GeneID" id="9101377"/>
<feature type="region of interest" description="Disordered" evidence="1">
    <location>
        <begin position="421"/>
        <end position="444"/>
    </location>
</feature>
<organism evidence="2 3">
    <name type="scientific">Paracoccidioides lutzii (strain ATCC MYA-826 / Pb01)</name>
    <name type="common">Paracoccidioides brasiliensis</name>
    <dbReference type="NCBI Taxonomy" id="502779"/>
    <lineage>
        <taxon>Eukaryota</taxon>
        <taxon>Fungi</taxon>
        <taxon>Dikarya</taxon>
        <taxon>Ascomycota</taxon>
        <taxon>Pezizomycotina</taxon>
        <taxon>Eurotiomycetes</taxon>
        <taxon>Eurotiomycetidae</taxon>
        <taxon>Onygenales</taxon>
        <taxon>Ajellomycetaceae</taxon>
        <taxon>Paracoccidioides</taxon>
    </lineage>
</organism>
<proteinExistence type="predicted"/>
<feature type="compositionally biased region" description="Acidic residues" evidence="1">
    <location>
        <begin position="550"/>
        <end position="561"/>
    </location>
</feature>
<dbReference type="KEGG" id="pbl:PAAG_00465"/>
<feature type="region of interest" description="Disordered" evidence="1">
    <location>
        <begin position="615"/>
        <end position="643"/>
    </location>
</feature>
<dbReference type="VEuPathDB" id="FungiDB:PAAG_00465"/>